<dbReference type="InterPro" id="IPR016169">
    <property type="entry name" value="FAD-bd_PCMH_sub2"/>
</dbReference>
<dbReference type="EC" id="1.3.1.72" evidence="2"/>
<keyword evidence="5" id="KW-0560">Oxidoreductase</keyword>
<dbReference type="PROSITE" id="PS51387">
    <property type="entry name" value="FAD_PCMH"/>
    <property type="match status" value="1"/>
</dbReference>
<evidence type="ECO:0000256" key="6">
    <source>
        <dbReference type="ARBA" id="ARBA00023136"/>
    </source>
</evidence>
<organism evidence="8 9">
    <name type="scientific">Pseudovirgaria hyperparasitica</name>
    <dbReference type="NCBI Taxonomy" id="470096"/>
    <lineage>
        <taxon>Eukaryota</taxon>
        <taxon>Fungi</taxon>
        <taxon>Dikarya</taxon>
        <taxon>Ascomycota</taxon>
        <taxon>Pezizomycotina</taxon>
        <taxon>Dothideomycetes</taxon>
        <taxon>Dothideomycetes incertae sedis</taxon>
        <taxon>Acrospermales</taxon>
        <taxon>Acrospermaceae</taxon>
        <taxon>Pseudovirgaria</taxon>
    </lineage>
</organism>
<dbReference type="GO" id="GO:0050614">
    <property type="term" value="F:Delta24-sterol reductase activity"/>
    <property type="evidence" value="ECO:0007669"/>
    <property type="project" value="UniProtKB-EC"/>
</dbReference>
<dbReference type="InterPro" id="IPR006094">
    <property type="entry name" value="Oxid_FAD_bind_N"/>
</dbReference>
<dbReference type="PANTHER" id="PTHR10801">
    <property type="entry name" value="24-DEHYDROCHOLESTEROL REDUCTASE"/>
    <property type="match status" value="1"/>
</dbReference>
<evidence type="ECO:0000256" key="2">
    <source>
        <dbReference type="ARBA" id="ARBA00012405"/>
    </source>
</evidence>
<evidence type="ECO:0000313" key="8">
    <source>
        <dbReference type="EMBL" id="KAF2753866.1"/>
    </source>
</evidence>
<dbReference type="GO" id="GO:0005737">
    <property type="term" value="C:cytoplasm"/>
    <property type="evidence" value="ECO:0007669"/>
    <property type="project" value="TreeGrafter"/>
</dbReference>
<reference evidence="8" key="1">
    <citation type="journal article" date="2020" name="Stud. Mycol.">
        <title>101 Dothideomycetes genomes: a test case for predicting lifestyles and emergence of pathogens.</title>
        <authorList>
            <person name="Haridas S."/>
            <person name="Albert R."/>
            <person name="Binder M."/>
            <person name="Bloem J."/>
            <person name="Labutti K."/>
            <person name="Salamov A."/>
            <person name="Andreopoulos B."/>
            <person name="Baker S."/>
            <person name="Barry K."/>
            <person name="Bills G."/>
            <person name="Bluhm B."/>
            <person name="Cannon C."/>
            <person name="Castanera R."/>
            <person name="Culley D."/>
            <person name="Daum C."/>
            <person name="Ezra D."/>
            <person name="Gonzalez J."/>
            <person name="Henrissat B."/>
            <person name="Kuo A."/>
            <person name="Liang C."/>
            <person name="Lipzen A."/>
            <person name="Lutzoni F."/>
            <person name="Magnuson J."/>
            <person name="Mondo S."/>
            <person name="Nolan M."/>
            <person name="Ohm R."/>
            <person name="Pangilinan J."/>
            <person name="Park H.-J."/>
            <person name="Ramirez L."/>
            <person name="Alfaro M."/>
            <person name="Sun H."/>
            <person name="Tritt A."/>
            <person name="Yoshinaga Y."/>
            <person name="Zwiers L.-H."/>
            <person name="Turgeon B."/>
            <person name="Goodwin S."/>
            <person name="Spatafora J."/>
            <person name="Crous P."/>
            <person name="Grigoriev I."/>
        </authorList>
    </citation>
    <scope>NUCLEOTIDE SEQUENCE</scope>
    <source>
        <strain evidence="8">CBS 121739</strain>
    </source>
</reference>
<evidence type="ECO:0000256" key="1">
    <source>
        <dbReference type="ARBA" id="ARBA00004167"/>
    </source>
</evidence>
<dbReference type="EMBL" id="ML996582">
    <property type="protein sequence ID" value="KAF2753866.1"/>
    <property type="molecule type" value="Genomic_DNA"/>
</dbReference>
<dbReference type="PANTHER" id="PTHR10801:SF0">
    <property type="entry name" value="DELTA(24)-STEROL REDUCTASE"/>
    <property type="match status" value="1"/>
</dbReference>
<dbReference type="GO" id="GO:0008202">
    <property type="term" value="P:steroid metabolic process"/>
    <property type="evidence" value="ECO:0007669"/>
    <property type="project" value="TreeGrafter"/>
</dbReference>
<dbReference type="GO" id="GO:0016020">
    <property type="term" value="C:membrane"/>
    <property type="evidence" value="ECO:0007669"/>
    <property type="project" value="UniProtKB-SubCell"/>
</dbReference>
<evidence type="ECO:0000259" key="7">
    <source>
        <dbReference type="PROSITE" id="PS51387"/>
    </source>
</evidence>
<keyword evidence="4" id="KW-1133">Transmembrane helix</keyword>
<dbReference type="Proteomes" id="UP000799437">
    <property type="component" value="Unassembled WGS sequence"/>
</dbReference>
<dbReference type="SUPFAM" id="SSF56176">
    <property type="entry name" value="FAD-binding/transporter-associated domain-like"/>
    <property type="match status" value="1"/>
</dbReference>
<evidence type="ECO:0000256" key="5">
    <source>
        <dbReference type="ARBA" id="ARBA00023002"/>
    </source>
</evidence>
<dbReference type="OrthoDB" id="415825at2759"/>
<dbReference type="InterPro" id="IPR040165">
    <property type="entry name" value="Diminuto-like"/>
</dbReference>
<dbReference type="InterPro" id="IPR016166">
    <property type="entry name" value="FAD-bd_PCMH"/>
</dbReference>
<protein>
    <recommendedName>
        <fullName evidence="2">Delta(24)-sterol reductase</fullName>
        <ecNumber evidence="2">1.3.1.72</ecNumber>
    </recommendedName>
</protein>
<accession>A0A6A6VVP7</accession>
<dbReference type="Gene3D" id="3.30.465.10">
    <property type="match status" value="1"/>
</dbReference>
<dbReference type="AlphaFoldDB" id="A0A6A6VVP7"/>
<keyword evidence="6" id="KW-0472">Membrane</keyword>
<evidence type="ECO:0000256" key="3">
    <source>
        <dbReference type="ARBA" id="ARBA00022692"/>
    </source>
</evidence>
<dbReference type="GO" id="GO:0000246">
    <property type="term" value="F:Delta24(24-1) sterol reductase activity"/>
    <property type="evidence" value="ECO:0007669"/>
    <property type="project" value="TreeGrafter"/>
</dbReference>
<sequence length="506" mass="58461">MSLLETHQKYFRASKEHDEAVKNIADCIRQFYEQETPFRIYHGVTNSTRNSTRRADQVIDISCLNNVLEVCPETREVLVEPNVSMDYLLRETLKHGLLPAVVPEFPGITVGGAFSGTAGESSSFRHGLFQDTVEWIEIILGNGSKLYAGRNFNSDLYRGARSSFGTLGVLTQLCVKLIPAKTHVLLEYHKVKSFKDATNVIDFHEDQPDTDYLDGIMFADNAGVICVGKLEDMPLNNCRWPERRFTGPWDPWFYMNAKTVIESRSKEERKEYIPIKDYLFRYDRAAFWMSKYTFNYFFVPNISFTRWLFNTYTKTQTMYHALHASGLSNKYIIQDIMIPYSAANEFFSYLGTNFEHYPVWLCPLGHRNGEKARSDSVTQECISNASDTAQKSSFSPSEVCNDKMLNFGVWGPAQSGNFADFVAWNRALEAKVEELQGRKWLYGHTFYTEKEFWSIYDRKQLDMLRAKYHASYLPTLYDKVKGHGTVTSTWFSQLWNIRPLPGLYGW</sequence>
<feature type="domain" description="FAD-binding PCMH-type" evidence="7">
    <location>
        <begin position="3"/>
        <end position="180"/>
    </location>
</feature>
<dbReference type="RefSeq" id="XP_033596317.1">
    <property type="nucleotide sequence ID" value="XM_033742915.1"/>
</dbReference>
<comment type="subcellular location">
    <subcellularLocation>
        <location evidence="1">Membrane</location>
        <topology evidence="1">Single-pass membrane protein</topology>
    </subcellularLocation>
</comment>
<keyword evidence="9" id="KW-1185">Reference proteome</keyword>
<dbReference type="GO" id="GO:0071949">
    <property type="term" value="F:FAD binding"/>
    <property type="evidence" value="ECO:0007669"/>
    <property type="project" value="InterPro"/>
</dbReference>
<name>A0A6A6VVP7_9PEZI</name>
<evidence type="ECO:0000256" key="4">
    <source>
        <dbReference type="ARBA" id="ARBA00022989"/>
    </source>
</evidence>
<keyword evidence="3" id="KW-0812">Transmembrane</keyword>
<proteinExistence type="predicted"/>
<gene>
    <name evidence="8" type="ORF">EJ05DRAFT_469498</name>
</gene>
<evidence type="ECO:0000313" key="9">
    <source>
        <dbReference type="Proteomes" id="UP000799437"/>
    </source>
</evidence>
<dbReference type="GeneID" id="54483969"/>
<dbReference type="InterPro" id="IPR036318">
    <property type="entry name" value="FAD-bd_PCMH-like_sf"/>
</dbReference>
<dbReference type="Pfam" id="PF01565">
    <property type="entry name" value="FAD_binding_4"/>
    <property type="match status" value="1"/>
</dbReference>